<evidence type="ECO:0000313" key="10">
    <source>
        <dbReference type="Proteomes" id="UP000294980"/>
    </source>
</evidence>
<dbReference type="InterPro" id="IPR014774">
    <property type="entry name" value="KaiC-like_dom"/>
</dbReference>
<dbReference type="PIRSF" id="PIRSF039117">
    <property type="entry name" value="KaiC"/>
    <property type="match status" value="1"/>
</dbReference>
<dbReference type="Pfam" id="PF06745">
    <property type="entry name" value="ATPase"/>
    <property type="match status" value="2"/>
</dbReference>
<evidence type="ECO:0000256" key="2">
    <source>
        <dbReference type="ARBA" id="ARBA00022553"/>
    </source>
</evidence>
<dbReference type="InterPro" id="IPR027417">
    <property type="entry name" value="P-loop_NTPase"/>
</dbReference>
<dbReference type="NCBIfam" id="NF006799">
    <property type="entry name" value="PRK09302.1"/>
    <property type="match status" value="1"/>
</dbReference>
<feature type="domain" description="KaiC" evidence="8">
    <location>
        <begin position="9"/>
        <end position="251"/>
    </location>
</feature>
<dbReference type="AlphaFoldDB" id="A0A4R2KYV2"/>
<dbReference type="OrthoDB" id="9783783at2"/>
<dbReference type="Gene3D" id="3.40.50.300">
    <property type="entry name" value="P-loop containing nucleotide triphosphate hydrolases"/>
    <property type="match status" value="2"/>
</dbReference>
<proteinExistence type="predicted"/>
<dbReference type="GO" id="GO:0005524">
    <property type="term" value="F:ATP binding"/>
    <property type="evidence" value="ECO:0007669"/>
    <property type="project" value="InterPro"/>
</dbReference>
<dbReference type="InterPro" id="IPR003593">
    <property type="entry name" value="AAA+_ATPase"/>
</dbReference>
<dbReference type="SUPFAM" id="SSF52540">
    <property type="entry name" value="P-loop containing nucleoside triphosphate hydrolases"/>
    <property type="match status" value="2"/>
</dbReference>
<keyword evidence="2" id="KW-0597">Phosphoprotein</keyword>
<reference evidence="9 10" key="1">
    <citation type="submission" date="2019-03" db="EMBL/GenBank/DDBJ databases">
        <title>Genomic Encyclopedia of Type Strains, Phase IV (KMG-IV): sequencing the most valuable type-strain genomes for metagenomic binning, comparative biology and taxonomic classification.</title>
        <authorList>
            <person name="Goeker M."/>
        </authorList>
    </citation>
    <scope>NUCLEOTIDE SEQUENCE [LARGE SCALE GENOMIC DNA]</scope>
    <source>
        <strain evidence="9 10">DSM 23344</strain>
    </source>
</reference>
<dbReference type="PANTHER" id="PTHR42926">
    <property type="match status" value="1"/>
</dbReference>
<dbReference type="EMBL" id="SLWX01000001">
    <property type="protein sequence ID" value="TCO78342.1"/>
    <property type="molecule type" value="Genomic_DNA"/>
</dbReference>
<accession>A0A4R2KYV2</accession>
<keyword evidence="5" id="KW-0418">Kinase</keyword>
<evidence type="ECO:0000256" key="7">
    <source>
        <dbReference type="SAM" id="MobiDB-lite"/>
    </source>
</evidence>
<keyword evidence="6" id="KW-0378">Hydrolase</keyword>
<keyword evidence="3" id="KW-0808">Transferase</keyword>
<evidence type="ECO:0000259" key="8">
    <source>
        <dbReference type="PROSITE" id="PS51146"/>
    </source>
</evidence>
<dbReference type="EC" id="2.7.11.1" evidence="1"/>
<gene>
    <name evidence="9" type="ORF">EV688_101158</name>
</gene>
<comment type="caution">
    <text evidence="9">The sequence shown here is derived from an EMBL/GenBank/DDBJ whole genome shotgun (WGS) entry which is preliminary data.</text>
</comment>
<evidence type="ECO:0000256" key="1">
    <source>
        <dbReference type="ARBA" id="ARBA00012513"/>
    </source>
</evidence>
<evidence type="ECO:0000256" key="5">
    <source>
        <dbReference type="ARBA" id="ARBA00022777"/>
    </source>
</evidence>
<feature type="compositionally biased region" description="Basic and acidic residues" evidence="7">
    <location>
        <begin position="550"/>
        <end position="575"/>
    </location>
</feature>
<feature type="domain" description="KaiC" evidence="8">
    <location>
        <begin position="253"/>
        <end position="485"/>
    </location>
</feature>
<evidence type="ECO:0000256" key="4">
    <source>
        <dbReference type="ARBA" id="ARBA00022737"/>
    </source>
</evidence>
<evidence type="ECO:0000256" key="6">
    <source>
        <dbReference type="ARBA" id="ARBA00022801"/>
    </source>
</evidence>
<evidence type="ECO:0000256" key="3">
    <source>
        <dbReference type="ARBA" id="ARBA00022679"/>
    </source>
</evidence>
<keyword evidence="10" id="KW-1185">Reference proteome</keyword>
<dbReference type="GO" id="GO:0016787">
    <property type="term" value="F:hydrolase activity"/>
    <property type="evidence" value="ECO:0007669"/>
    <property type="project" value="UniProtKB-KW"/>
</dbReference>
<dbReference type="InterPro" id="IPR030665">
    <property type="entry name" value="KaiC"/>
</dbReference>
<dbReference type="Proteomes" id="UP000294980">
    <property type="component" value="Unassembled WGS sequence"/>
</dbReference>
<protein>
    <recommendedName>
        <fullName evidence="1">non-specific serine/threonine protein kinase</fullName>
        <ecNumber evidence="1">2.7.11.1</ecNumber>
    </recommendedName>
</protein>
<sequence length="575" mass="62569">MAQAAEFLRKIATGIAGFDEASGGGFPAGRTSLVEGGTGCGKTVFMLQSLLKGPRARGEVCVFVAFEETPAQIQDNAQSFSWDPAALDPEGLIFIDAQPDLDLIRSGEFDIAGLLAILEHKAVRRGASIVVFDALDRLLQLAGDPRVCIREISRLQHWLRKHELTALISSKCGDAGDPVTSGLGTEQLQFMLDCVVTLDHRVCDGVSHRSLRIRKYRGSGFEENLIPFIIDRDGLEVASVVRAERDDETAASERISSGVPDLDTMLQGGFFRTSSVLLTGAPGTAKTTLCGAFANAACERGEKTVFISYDSQCEEIVRNLESVGIRLQPHIDSGVLAMVSMRAMQGSAESQLIAIRRLVEEHQARVLVADPLSALSKVGNTSLAPSVAERLIDWAKSRDITVMCTSLLEDSDDMAEATPLKISTIADSWLHLTYVVSAGERNRGLSIIKSRGTAHSNQVRELRLSAEGVALEEVYSAAGEVLMGTLRWERERKEAMAARESELHAERDRLRLIGEAAELEAQMAVMESRLAAKRQELESVRDNVAASAEEEQRRQRDTRDLRLNVKGSGGDKSHG</sequence>
<dbReference type="PRINTS" id="PR01874">
    <property type="entry name" value="DNAREPAIRADA"/>
</dbReference>
<name>A0A4R2KYV2_9GAMM</name>
<dbReference type="PANTHER" id="PTHR42926:SF1">
    <property type="entry name" value="CIRCADIAN CLOCK OSCILLATOR PROTEIN KAIC 1"/>
    <property type="match status" value="1"/>
</dbReference>
<organism evidence="9 10">
    <name type="scientific">Chromatocurvus halotolerans</name>
    <dbReference type="NCBI Taxonomy" id="1132028"/>
    <lineage>
        <taxon>Bacteria</taxon>
        <taxon>Pseudomonadati</taxon>
        <taxon>Pseudomonadota</taxon>
        <taxon>Gammaproteobacteria</taxon>
        <taxon>Cellvibrionales</taxon>
        <taxon>Halieaceae</taxon>
        <taxon>Chromatocurvus</taxon>
    </lineage>
</organism>
<feature type="region of interest" description="Disordered" evidence="7">
    <location>
        <begin position="540"/>
        <end position="575"/>
    </location>
</feature>
<evidence type="ECO:0000313" key="9">
    <source>
        <dbReference type="EMBL" id="TCO78342.1"/>
    </source>
</evidence>
<dbReference type="InterPro" id="IPR051347">
    <property type="entry name" value="Circadian_clock_KaiC-rel"/>
</dbReference>
<dbReference type="PROSITE" id="PS51146">
    <property type="entry name" value="KAIC"/>
    <property type="match status" value="2"/>
</dbReference>
<dbReference type="InterPro" id="IPR010624">
    <property type="entry name" value="KaiC_dom"/>
</dbReference>
<dbReference type="SMART" id="SM00382">
    <property type="entry name" value="AAA"/>
    <property type="match status" value="2"/>
</dbReference>
<dbReference type="GO" id="GO:0004674">
    <property type="term" value="F:protein serine/threonine kinase activity"/>
    <property type="evidence" value="ECO:0007669"/>
    <property type="project" value="UniProtKB-EC"/>
</dbReference>
<keyword evidence="4" id="KW-0677">Repeat</keyword>